<protein>
    <submittedName>
        <fullName evidence="4">CAAX amino terminal protease family protein</fullName>
    </submittedName>
</protein>
<proteinExistence type="inferred from homology"/>
<dbReference type="GO" id="GO:0004175">
    <property type="term" value="F:endopeptidase activity"/>
    <property type="evidence" value="ECO:0007669"/>
    <property type="project" value="UniProtKB-ARBA"/>
</dbReference>
<dbReference type="Proteomes" id="UP000005583">
    <property type="component" value="Unassembled WGS sequence"/>
</dbReference>
<evidence type="ECO:0000313" key="4">
    <source>
        <dbReference type="EMBL" id="EEJ71526.1"/>
    </source>
</evidence>
<gene>
    <name evidence="4" type="ORF">HMPREF0548_1546</name>
</gene>
<name>C2EPF0_9LACO</name>
<dbReference type="OrthoDB" id="2322595at2"/>
<dbReference type="AlphaFoldDB" id="C2EPF0"/>
<keyword evidence="2" id="KW-1133">Transmembrane helix</keyword>
<dbReference type="EMBL" id="ACGU01000070">
    <property type="protein sequence ID" value="EEJ71526.1"/>
    <property type="molecule type" value="Genomic_DNA"/>
</dbReference>
<feature type="transmembrane region" description="Helical" evidence="2">
    <location>
        <begin position="38"/>
        <end position="56"/>
    </location>
</feature>
<feature type="transmembrane region" description="Helical" evidence="2">
    <location>
        <begin position="12"/>
        <end position="32"/>
    </location>
</feature>
<feature type="transmembrane region" description="Helical" evidence="2">
    <location>
        <begin position="358"/>
        <end position="380"/>
    </location>
</feature>
<feature type="transmembrane region" description="Helical" evidence="2">
    <location>
        <begin position="92"/>
        <end position="115"/>
    </location>
</feature>
<feature type="transmembrane region" description="Helical" evidence="2">
    <location>
        <begin position="156"/>
        <end position="176"/>
    </location>
</feature>
<comment type="similarity">
    <text evidence="1">Belongs to the UPF0177 family.</text>
</comment>
<feature type="transmembrane region" description="Helical" evidence="2">
    <location>
        <begin position="197"/>
        <end position="217"/>
    </location>
</feature>
<evidence type="ECO:0000256" key="1">
    <source>
        <dbReference type="ARBA" id="ARBA00009067"/>
    </source>
</evidence>
<keyword evidence="4" id="KW-0645">Protease</keyword>
<evidence type="ECO:0000313" key="5">
    <source>
        <dbReference type="Proteomes" id="UP000005583"/>
    </source>
</evidence>
<feature type="transmembrane region" description="Helical" evidence="2">
    <location>
        <begin position="127"/>
        <end position="144"/>
    </location>
</feature>
<evidence type="ECO:0000256" key="2">
    <source>
        <dbReference type="SAM" id="Phobius"/>
    </source>
</evidence>
<feature type="transmembrane region" description="Helical" evidence="2">
    <location>
        <begin position="68"/>
        <end position="86"/>
    </location>
</feature>
<feature type="transmembrane region" description="Helical" evidence="2">
    <location>
        <begin position="276"/>
        <end position="295"/>
    </location>
</feature>
<dbReference type="STRING" id="525365.HMPREF0548_1546"/>
<dbReference type="InterPro" id="IPR003675">
    <property type="entry name" value="Rce1/LyrA-like_dom"/>
</dbReference>
<comment type="caution">
    <text evidence="4">The sequence shown here is derived from an EMBL/GenBank/DDBJ whole genome shotgun (WGS) entry which is preliminary data.</text>
</comment>
<feature type="domain" description="CAAX prenyl protease 2/Lysostaphin resistance protein A-like" evidence="3">
    <location>
        <begin position="242"/>
        <end position="347"/>
    </location>
</feature>
<dbReference type="GO" id="GO:0006508">
    <property type="term" value="P:proteolysis"/>
    <property type="evidence" value="ECO:0007669"/>
    <property type="project" value="UniProtKB-KW"/>
</dbReference>
<keyword evidence="2" id="KW-0472">Membrane</keyword>
<evidence type="ECO:0000259" key="3">
    <source>
        <dbReference type="Pfam" id="PF02517"/>
    </source>
</evidence>
<reference evidence="4 5" key="1">
    <citation type="submission" date="2009-01" db="EMBL/GenBank/DDBJ databases">
        <authorList>
            <person name="Qin X."/>
            <person name="Bachman B."/>
            <person name="Battles P."/>
            <person name="Bell A."/>
            <person name="Bess C."/>
            <person name="Bickham C."/>
            <person name="Chaboub L."/>
            <person name="Chen D."/>
            <person name="Coyle M."/>
            <person name="Deiros D.R."/>
            <person name="Dinh H."/>
            <person name="Forbes L."/>
            <person name="Fowler G."/>
            <person name="Francisco L."/>
            <person name="Fu Q."/>
            <person name="Gubbala S."/>
            <person name="Hale W."/>
            <person name="Han Y."/>
            <person name="Hemphill L."/>
            <person name="Highlander S.K."/>
            <person name="Hirani K."/>
            <person name="Hogues M."/>
            <person name="Jackson L."/>
            <person name="Jakkamsetti A."/>
            <person name="Javaid M."/>
            <person name="Jiang H."/>
            <person name="Korchina V."/>
            <person name="Kovar C."/>
            <person name="Lara F."/>
            <person name="Lee S."/>
            <person name="Mata R."/>
            <person name="Mathew T."/>
            <person name="Moen C."/>
            <person name="Morales K."/>
            <person name="Munidasa M."/>
            <person name="Nazareth L."/>
            <person name="Ngo R."/>
            <person name="Nguyen L."/>
            <person name="Okwuonu G."/>
            <person name="Ongeri F."/>
            <person name="Patil S."/>
            <person name="Petrosino J."/>
            <person name="Pham C."/>
            <person name="Pham P."/>
            <person name="Pu L.-L."/>
            <person name="Puazo M."/>
            <person name="Raj R."/>
            <person name="Reid J."/>
            <person name="Rouhana J."/>
            <person name="Saada N."/>
            <person name="Shang Y."/>
            <person name="Simmons D."/>
            <person name="Thornton R."/>
            <person name="Warren J."/>
            <person name="Weissenberger G."/>
            <person name="Zhang J."/>
            <person name="Zhang L."/>
            <person name="Zhou C."/>
            <person name="Zhu D."/>
            <person name="Muzny D."/>
            <person name="Worley K."/>
            <person name="Gibbs R."/>
        </authorList>
    </citation>
    <scope>NUCLEOTIDE SEQUENCE [LARGE SCALE GENOMIC DNA]</scope>
    <source>
        <strain evidence="4 5">DSM 16047</strain>
    </source>
</reference>
<sequence length="398" mass="45094">MKNRIYDLILKIQLVIGIVLMLCINLHVVHMFKMPKLVYPTTLCALVVIFILTLLENKNQYIQAAAKWLGVLALPYAFNLVVYTGISVLNYAFPSCAMFFSIVGCVLLLVVNIPWVIVDMPIVKNGFLRVLSIAIIDVSFTMNANDFINLPESLHFLVYDALIVAIEIFVLGFFITKAWDLKFSWNLKFVKTGNFQLTSLIVLVLVMVWLIFFSTYANIANTWTELLAFWHWTSFEVSHYFTAGIVAFAATAGIYEETIRILEIIALLYAMRNFKGRIMLAVVISAILFSLEHLSNLGTITNGTFYSVDMTAQQLTYAFGIGLAFGVLYLYTGKLWLGMLIHFLYDLESVSTDSVTTMFTGWPVSIMLLIVGVVIFAWMLTGKRRKFMEDNADRIVGR</sequence>
<dbReference type="GO" id="GO:0080120">
    <property type="term" value="P:CAAX-box protein maturation"/>
    <property type="evidence" value="ECO:0007669"/>
    <property type="project" value="UniProtKB-ARBA"/>
</dbReference>
<dbReference type="RefSeq" id="WP_007126041.1">
    <property type="nucleotide sequence ID" value="NZ_AZFO01000006.1"/>
</dbReference>
<feature type="transmembrane region" description="Helical" evidence="2">
    <location>
        <begin position="315"/>
        <end position="337"/>
    </location>
</feature>
<keyword evidence="5" id="KW-1185">Reference proteome</keyword>
<keyword evidence="2" id="KW-0812">Transmembrane</keyword>
<dbReference type="eggNOG" id="COG1266">
    <property type="taxonomic scope" value="Bacteria"/>
</dbReference>
<organism evidence="4 5">
    <name type="scientific">Lactobacillus ultunensis DSM 16047</name>
    <dbReference type="NCBI Taxonomy" id="525365"/>
    <lineage>
        <taxon>Bacteria</taxon>
        <taxon>Bacillati</taxon>
        <taxon>Bacillota</taxon>
        <taxon>Bacilli</taxon>
        <taxon>Lactobacillales</taxon>
        <taxon>Lactobacillaceae</taxon>
        <taxon>Lactobacillus</taxon>
    </lineage>
</organism>
<accession>C2EPF0</accession>
<dbReference type="HOGENOM" id="CLU_044196_1_1_9"/>
<dbReference type="Pfam" id="PF02517">
    <property type="entry name" value="Rce1-like"/>
    <property type="match status" value="1"/>
</dbReference>
<keyword evidence="4" id="KW-0378">Hydrolase</keyword>